<feature type="transmembrane region" description="Helical" evidence="1">
    <location>
        <begin position="70"/>
        <end position="92"/>
    </location>
</feature>
<dbReference type="EMBL" id="RSDO01000008">
    <property type="protein sequence ID" value="RRR53001.1"/>
    <property type="molecule type" value="Genomic_DNA"/>
</dbReference>
<gene>
    <name evidence="2" type="ORF">EI998_05805</name>
</gene>
<comment type="caution">
    <text evidence="2">The sequence shown here is derived from an EMBL/GenBank/DDBJ whole genome shotgun (WGS) entry which is preliminary data.</text>
</comment>
<feature type="transmembrane region" description="Helical" evidence="1">
    <location>
        <begin position="104"/>
        <end position="121"/>
    </location>
</feature>
<dbReference type="Proteomes" id="UP000274117">
    <property type="component" value="Unassembled WGS sequence"/>
</dbReference>
<keyword evidence="1" id="KW-0472">Membrane</keyword>
<evidence type="ECO:0000313" key="3">
    <source>
        <dbReference type="Proteomes" id="UP000274117"/>
    </source>
</evidence>
<reference evidence="2 3" key="1">
    <citation type="submission" date="2018-11" db="EMBL/GenBank/DDBJ databases">
        <authorList>
            <person name="Stevens M.J."/>
            <person name="Cernela N."/>
            <person name="Spoerry Serrano N."/>
            <person name="Schmitt S."/>
            <person name="Schrenzel J."/>
            <person name="Stephan R."/>
        </authorList>
    </citation>
    <scope>NUCLEOTIDE SEQUENCE [LARGE SCALE GENOMIC DNA]</scope>
    <source>
        <strain evidence="2 3">PP422</strain>
    </source>
</reference>
<evidence type="ECO:0000256" key="1">
    <source>
        <dbReference type="SAM" id="Phobius"/>
    </source>
</evidence>
<proteinExistence type="predicted"/>
<name>A0A3R8XRU1_STRSU</name>
<sequence>MKQYLGRFVGVLSVLSLFLPFAFTPNLKTFEIVTISGWVYFSGSLFALLCLALVFAFCFKLVLFSKTVNLLLFAGAGLMTLYFYSLPLQAVGSSFLTRLDEFPVGYFLCGVFLVLGLGFTLKELLSQ</sequence>
<protein>
    <submittedName>
        <fullName evidence="2">Uncharacterized protein</fullName>
    </submittedName>
</protein>
<keyword evidence="1" id="KW-0812">Transmembrane</keyword>
<keyword evidence="1" id="KW-1133">Transmembrane helix</keyword>
<organism evidence="2 3">
    <name type="scientific">Streptococcus suis</name>
    <dbReference type="NCBI Taxonomy" id="1307"/>
    <lineage>
        <taxon>Bacteria</taxon>
        <taxon>Bacillati</taxon>
        <taxon>Bacillota</taxon>
        <taxon>Bacilli</taxon>
        <taxon>Lactobacillales</taxon>
        <taxon>Streptococcaceae</taxon>
        <taxon>Streptococcus</taxon>
    </lineage>
</organism>
<reference evidence="2 3" key="2">
    <citation type="submission" date="2018-12" db="EMBL/GenBank/DDBJ databases">
        <title>Whole-genome sequences of fifteen clinical Streptococcus suis strains isolated from pigs between 2006 and 2018.</title>
        <authorList>
            <person name="Stevens M.J.A."/>
            <person name="Cernela N."/>
            <person name="Spoerry Serrano N."/>
            <person name="Schmitt S."/>
            <person name="Schrenzel J."/>
            <person name="Stephan R."/>
        </authorList>
    </citation>
    <scope>NUCLEOTIDE SEQUENCE [LARGE SCALE GENOMIC DNA]</scope>
    <source>
        <strain evidence="2 3">PP422</strain>
    </source>
</reference>
<feature type="transmembrane region" description="Helical" evidence="1">
    <location>
        <begin position="38"/>
        <end position="63"/>
    </location>
</feature>
<dbReference type="AlphaFoldDB" id="A0A3R8XRU1"/>
<evidence type="ECO:0000313" key="2">
    <source>
        <dbReference type="EMBL" id="RRR53001.1"/>
    </source>
</evidence>
<accession>A0A3R8XRU1</accession>